<dbReference type="EMBL" id="BSOH01000021">
    <property type="protein sequence ID" value="GLR18681.1"/>
    <property type="molecule type" value="Genomic_DNA"/>
</dbReference>
<gene>
    <name evidence="1" type="ORF">GCM10007940_32970</name>
</gene>
<accession>A0AA37STS7</accession>
<dbReference type="Proteomes" id="UP001156666">
    <property type="component" value="Unassembled WGS sequence"/>
</dbReference>
<dbReference type="AlphaFoldDB" id="A0AA37STS7"/>
<reference evidence="1" key="2">
    <citation type="submission" date="2023-01" db="EMBL/GenBank/DDBJ databases">
        <title>Draft genome sequence of Portibacter lacus strain NBRC 108769.</title>
        <authorList>
            <person name="Sun Q."/>
            <person name="Mori K."/>
        </authorList>
    </citation>
    <scope>NUCLEOTIDE SEQUENCE</scope>
    <source>
        <strain evidence="1">NBRC 108769</strain>
    </source>
</reference>
<organism evidence="1 2">
    <name type="scientific">Portibacter lacus</name>
    <dbReference type="NCBI Taxonomy" id="1099794"/>
    <lineage>
        <taxon>Bacteria</taxon>
        <taxon>Pseudomonadati</taxon>
        <taxon>Bacteroidota</taxon>
        <taxon>Saprospiria</taxon>
        <taxon>Saprospirales</taxon>
        <taxon>Haliscomenobacteraceae</taxon>
        <taxon>Portibacter</taxon>
    </lineage>
</organism>
<sequence>MKKITYVTMKDGSKLEGSFKGGQEALNGGWKWITFKPTDGKRMKIQAADIKSMLVPESKLSKLSEATSIINDATKWDQDVTLNKDAIKEGYYYYETTTLAKKKKDIVAVRQILNPGYSDKIKVLDNKAGIDGPTARLGGIKVAGGNDRSYFIIVGDAKAIKVSAKKYDEQFLELFAACPEFVDKYKSDISWSDIEKHVFEFSQSCKE</sequence>
<evidence type="ECO:0000313" key="1">
    <source>
        <dbReference type="EMBL" id="GLR18681.1"/>
    </source>
</evidence>
<evidence type="ECO:0000313" key="2">
    <source>
        <dbReference type="Proteomes" id="UP001156666"/>
    </source>
</evidence>
<reference evidence="1" key="1">
    <citation type="journal article" date="2014" name="Int. J. Syst. Evol. Microbiol.">
        <title>Complete genome sequence of Corynebacterium casei LMG S-19264T (=DSM 44701T), isolated from a smear-ripened cheese.</title>
        <authorList>
            <consortium name="US DOE Joint Genome Institute (JGI-PGF)"/>
            <person name="Walter F."/>
            <person name="Albersmeier A."/>
            <person name="Kalinowski J."/>
            <person name="Ruckert C."/>
        </authorList>
    </citation>
    <scope>NUCLEOTIDE SEQUENCE</scope>
    <source>
        <strain evidence="1">NBRC 108769</strain>
    </source>
</reference>
<keyword evidence="2" id="KW-1185">Reference proteome</keyword>
<comment type="caution">
    <text evidence="1">The sequence shown here is derived from an EMBL/GenBank/DDBJ whole genome shotgun (WGS) entry which is preliminary data.</text>
</comment>
<protein>
    <submittedName>
        <fullName evidence="1">Uncharacterized protein</fullName>
    </submittedName>
</protein>
<name>A0AA37STS7_9BACT</name>
<proteinExistence type="predicted"/>